<feature type="region of interest" description="Disordered" evidence="1">
    <location>
        <begin position="1"/>
        <end position="22"/>
    </location>
</feature>
<dbReference type="EnsemblProtists" id="EKX45597">
    <property type="protein sequence ID" value="EKX45597"/>
    <property type="gene ID" value="GUITHDRAFT_138821"/>
</dbReference>
<sequence length="755" mass="86347">MAAELLRMKRAKMRGGRAGREGRECKEEHEYEVLLMGRGARGESQVRGGVRPRGGKAGRGEQAMKVFEEKEERPRQGLMLLEGSELAVRISESFHARSARLDRVKQQMLKDLIAFPNNRRDQTRHGEQRGGPSVLGSVQPQHALSWDLRLEGIQTGGPDDVVRSEVLGGLREHADCVKEFVERRGGVARLLSERLEEVAEAKKKLRWRLREMSLMDMRREMEGRMEVVGTSCVVGYYKFKRLMEVMIQDERRKLVENSDMNVSSDVYENVSWRIFSLRLMIDHPESPRLVRVGRCPLHKNVVRMLSKRLRNKMLEDEHVKVWLLIRRNNVNTTRCRVSSAMDERVFENEDEDDVAEMRRLAEKLDTDNARCGFLYNSATGLDSLLQEMIFGSSKDDLPKEERLMSRRPGEQSGPTYLRDLTRHMKFAICCSAPHVKLSSRVLTWLLHRNHAVFSIRHVDPFIYFFDDDRWNVQASRPEQDRSGFGQLSGTSLLDLDWTATDGSNSKLRVATVSHLKELVRCWLKGSDALQELLDPSIVTEFNKAVGEDGEGGEGDRFYINDLYILYTAGEKSCLKKVDLLCLRELITTYLFRHALLAPSAISACARTRAQLCRNSLYRDVRNEGSSTGQELVAIRKRSDAILDFLKWRRSRYLSSSSSSSSSSAAAEAAASPDRSPSCESELCWSVTCRAKDMYAEIEFLMDRCKSLSFEMRGGRSMEEDGREGDYQHNALMRELDTRMRSMAEVLKTFMLDGFT</sequence>
<dbReference type="RefSeq" id="XP_005832577.1">
    <property type="nucleotide sequence ID" value="XM_005832520.1"/>
</dbReference>
<feature type="region of interest" description="Disordered" evidence="1">
    <location>
        <begin position="116"/>
        <end position="136"/>
    </location>
</feature>
<dbReference type="AlphaFoldDB" id="L1JB92"/>
<reference evidence="4" key="2">
    <citation type="submission" date="2012-11" db="EMBL/GenBank/DDBJ databases">
        <authorList>
            <person name="Kuo A."/>
            <person name="Curtis B.A."/>
            <person name="Tanifuji G."/>
            <person name="Burki F."/>
            <person name="Gruber A."/>
            <person name="Irimia M."/>
            <person name="Maruyama S."/>
            <person name="Arias M.C."/>
            <person name="Ball S.G."/>
            <person name="Gile G.H."/>
            <person name="Hirakawa Y."/>
            <person name="Hopkins J.F."/>
            <person name="Rensing S.A."/>
            <person name="Schmutz J."/>
            <person name="Symeonidi A."/>
            <person name="Elias M."/>
            <person name="Eveleigh R.J."/>
            <person name="Herman E.K."/>
            <person name="Klute M.J."/>
            <person name="Nakayama T."/>
            <person name="Obornik M."/>
            <person name="Reyes-Prieto A."/>
            <person name="Armbrust E.V."/>
            <person name="Aves S.J."/>
            <person name="Beiko R.G."/>
            <person name="Coutinho P."/>
            <person name="Dacks J.B."/>
            <person name="Durnford D.G."/>
            <person name="Fast N.M."/>
            <person name="Green B.R."/>
            <person name="Grisdale C."/>
            <person name="Hempe F."/>
            <person name="Henrissat B."/>
            <person name="Hoppner M.P."/>
            <person name="Ishida K.-I."/>
            <person name="Kim E."/>
            <person name="Koreny L."/>
            <person name="Kroth P.G."/>
            <person name="Liu Y."/>
            <person name="Malik S.-B."/>
            <person name="Maier U.G."/>
            <person name="McRose D."/>
            <person name="Mock T."/>
            <person name="Neilson J.A."/>
            <person name="Onodera N.T."/>
            <person name="Poole A.M."/>
            <person name="Pritham E.J."/>
            <person name="Richards T.A."/>
            <person name="Rocap G."/>
            <person name="Roy S.W."/>
            <person name="Sarai C."/>
            <person name="Schaack S."/>
            <person name="Shirato S."/>
            <person name="Slamovits C.H."/>
            <person name="Spencer D.F."/>
            <person name="Suzuki S."/>
            <person name="Worden A.Z."/>
            <person name="Zauner S."/>
            <person name="Barry K."/>
            <person name="Bell C."/>
            <person name="Bharti A.K."/>
            <person name="Crow J.A."/>
            <person name="Grimwood J."/>
            <person name="Kramer R."/>
            <person name="Lindquist E."/>
            <person name="Lucas S."/>
            <person name="Salamov A."/>
            <person name="McFadden G.I."/>
            <person name="Lane C.E."/>
            <person name="Keeling P.J."/>
            <person name="Gray M.W."/>
            <person name="Grigoriev I.V."/>
            <person name="Archibald J.M."/>
        </authorList>
    </citation>
    <scope>NUCLEOTIDE SEQUENCE</scope>
    <source>
        <strain evidence="4">CCMP2712</strain>
    </source>
</reference>
<accession>L1JB92</accession>
<evidence type="ECO:0000313" key="3">
    <source>
        <dbReference type="EnsemblProtists" id="EKX45597"/>
    </source>
</evidence>
<dbReference type="KEGG" id="gtt:GUITHDRAFT_138821"/>
<dbReference type="PaxDb" id="55529-EKX45597"/>
<feature type="compositionally biased region" description="Basic and acidic residues" evidence="1">
    <location>
        <begin position="118"/>
        <end position="128"/>
    </location>
</feature>
<feature type="compositionally biased region" description="Basic residues" evidence="1">
    <location>
        <begin position="8"/>
        <end position="17"/>
    </location>
</feature>
<evidence type="ECO:0000313" key="4">
    <source>
        <dbReference type="Proteomes" id="UP000011087"/>
    </source>
</evidence>
<evidence type="ECO:0000313" key="2">
    <source>
        <dbReference type="EMBL" id="EKX45597.1"/>
    </source>
</evidence>
<dbReference type="HOGENOM" id="CLU_368993_0_0_1"/>
<proteinExistence type="predicted"/>
<reference evidence="3" key="3">
    <citation type="submission" date="2016-03" db="UniProtKB">
        <authorList>
            <consortium name="EnsemblProtists"/>
        </authorList>
    </citation>
    <scope>IDENTIFICATION</scope>
</reference>
<gene>
    <name evidence="2" type="ORF">GUITHDRAFT_138821</name>
</gene>
<dbReference type="Proteomes" id="UP000011087">
    <property type="component" value="Unassembled WGS sequence"/>
</dbReference>
<dbReference type="GeneID" id="17302293"/>
<dbReference type="EMBL" id="JH992998">
    <property type="protein sequence ID" value="EKX45597.1"/>
    <property type="molecule type" value="Genomic_DNA"/>
</dbReference>
<protein>
    <submittedName>
        <fullName evidence="2 3">Uncharacterized protein</fullName>
    </submittedName>
</protein>
<reference evidence="2 4" key="1">
    <citation type="journal article" date="2012" name="Nature">
        <title>Algal genomes reveal evolutionary mosaicism and the fate of nucleomorphs.</title>
        <authorList>
            <consortium name="DOE Joint Genome Institute"/>
            <person name="Curtis B.A."/>
            <person name="Tanifuji G."/>
            <person name="Burki F."/>
            <person name="Gruber A."/>
            <person name="Irimia M."/>
            <person name="Maruyama S."/>
            <person name="Arias M.C."/>
            <person name="Ball S.G."/>
            <person name="Gile G.H."/>
            <person name="Hirakawa Y."/>
            <person name="Hopkins J.F."/>
            <person name="Kuo A."/>
            <person name="Rensing S.A."/>
            <person name="Schmutz J."/>
            <person name="Symeonidi A."/>
            <person name="Elias M."/>
            <person name="Eveleigh R.J."/>
            <person name="Herman E.K."/>
            <person name="Klute M.J."/>
            <person name="Nakayama T."/>
            <person name="Obornik M."/>
            <person name="Reyes-Prieto A."/>
            <person name="Armbrust E.V."/>
            <person name="Aves S.J."/>
            <person name="Beiko R.G."/>
            <person name="Coutinho P."/>
            <person name="Dacks J.B."/>
            <person name="Durnford D.G."/>
            <person name="Fast N.M."/>
            <person name="Green B.R."/>
            <person name="Grisdale C.J."/>
            <person name="Hempel F."/>
            <person name="Henrissat B."/>
            <person name="Hoppner M.P."/>
            <person name="Ishida K."/>
            <person name="Kim E."/>
            <person name="Koreny L."/>
            <person name="Kroth P.G."/>
            <person name="Liu Y."/>
            <person name="Malik S.B."/>
            <person name="Maier U.G."/>
            <person name="McRose D."/>
            <person name="Mock T."/>
            <person name="Neilson J.A."/>
            <person name="Onodera N.T."/>
            <person name="Poole A.M."/>
            <person name="Pritham E.J."/>
            <person name="Richards T.A."/>
            <person name="Rocap G."/>
            <person name="Roy S.W."/>
            <person name="Sarai C."/>
            <person name="Schaack S."/>
            <person name="Shirato S."/>
            <person name="Slamovits C.H."/>
            <person name="Spencer D.F."/>
            <person name="Suzuki S."/>
            <person name="Worden A.Z."/>
            <person name="Zauner S."/>
            <person name="Barry K."/>
            <person name="Bell C."/>
            <person name="Bharti A.K."/>
            <person name="Crow J.A."/>
            <person name="Grimwood J."/>
            <person name="Kramer R."/>
            <person name="Lindquist E."/>
            <person name="Lucas S."/>
            <person name="Salamov A."/>
            <person name="McFadden G.I."/>
            <person name="Lane C.E."/>
            <person name="Keeling P.J."/>
            <person name="Gray M.W."/>
            <person name="Grigoriev I.V."/>
            <person name="Archibald J.M."/>
        </authorList>
    </citation>
    <scope>NUCLEOTIDE SEQUENCE</scope>
    <source>
        <strain evidence="2 4">CCMP2712</strain>
    </source>
</reference>
<keyword evidence="4" id="KW-1185">Reference proteome</keyword>
<name>L1JB92_GUITC</name>
<organism evidence="2">
    <name type="scientific">Guillardia theta (strain CCMP2712)</name>
    <name type="common">Cryptophyte</name>
    <dbReference type="NCBI Taxonomy" id="905079"/>
    <lineage>
        <taxon>Eukaryota</taxon>
        <taxon>Cryptophyceae</taxon>
        <taxon>Pyrenomonadales</taxon>
        <taxon>Geminigeraceae</taxon>
        <taxon>Guillardia</taxon>
    </lineage>
</organism>
<evidence type="ECO:0000256" key="1">
    <source>
        <dbReference type="SAM" id="MobiDB-lite"/>
    </source>
</evidence>